<comment type="caution">
    <text evidence="4">The sequence shown here is derived from an EMBL/GenBank/DDBJ whole genome shotgun (WGS) entry which is preliminary data.</text>
</comment>
<evidence type="ECO:0000256" key="1">
    <source>
        <dbReference type="ARBA" id="ARBA00022490"/>
    </source>
</evidence>
<protein>
    <recommendedName>
        <fullName evidence="6">Leucyl/phenylalanyl-tRNA-protein transferase</fullName>
    </recommendedName>
</protein>
<dbReference type="SUPFAM" id="SSF55729">
    <property type="entry name" value="Acyl-CoA N-acyltransferases (Nat)"/>
    <property type="match status" value="1"/>
</dbReference>
<keyword evidence="3" id="KW-0012">Acyltransferase</keyword>
<dbReference type="Pfam" id="PF03588">
    <property type="entry name" value="Leu_Phe_trans"/>
    <property type="match status" value="1"/>
</dbReference>
<sequence>MARSLTPDEEFVPERLRPYMHHSHEDFWVSRCFQPEFLALIMHEGFLPIATEHARTVYLLPKLHIERCILEPRTFHVPKNVRKKAKPYTLKFNTDFDGVVRGCHDQHGIAWLYPEVVKGFRGLLPGIQLSANDEVRLHSVELWKDDRLVAGELGYTNGAMYTSLTGFVRSDASGAGTVQLHALGCYLHVQGFQLWDLGMSMEYKLNMGAIDVPRTTFVAMVHDLRSVPVAFAQDDVNAKTIIDIHLAEKE</sequence>
<evidence type="ECO:0000313" key="5">
    <source>
        <dbReference type="Proteomes" id="UP000243579"/>
    </source>
</evidence>
<evidence type="ECO:0000313" key="4">
    <source>
        <dbReference type="EMBL" id="OQS01436.1"/>
    </source>
</evidence>
<dbReference type="PANTHER" id="PTHR30098:SF2">
    <property type="entry name" value="LEUCYL_PHENYLALANYL-TRNA--PROTEIN TRANSFERASE"/>
    <property type="match status" value="1"/>
</dbReference>
<keyword evidence="2" id="KW-0808">Transferase</keyword>
<name>A0A1V9ZTU2_ACHHY</name>
<dbReference type="GO" id="GO:0008914">
    <property type="term" value="F:leucyl-tRNA--protein transferase activity"/>
    <property type="evidence" value="ECO:0007669"/>
    <property type="project" value="InterPro"/>
</dbReference>
<dbReference type="InterPro" id="IPR004616">
    <property type="entry name" value="Leu/Phe-tRNA_Trfase"/>
</dbReference>
<accession>A0A1V9ZTU2</accession>
<gene>
    <name evidence="4" type="ORF">ACHHYP_00740</name>
</gene>
<dbReference type="Proteomes" id="UP000243579">
    <property type="component" value="Unassembled WGS sequence"/>
</dbReference>
<dbReference type="GO" id="GO:0030163">
    <property type="term" value="P:protein catabolic process"/>
    <property type="evidence" value="ECO:0007669"/>
    <property type="project" value="InterPro"/>
</dbReference>
<evidence type="ECO:0000256" key="2">
    <source>
        <dbReference type="ARBA" id="ARBA00022679"/>
    </source>
</evidence>
<dbReference type="PANTHER" id="PTHR30098">
    <property type="entry name" value="LEUCYL/PHENYLALANYL-TRNA--PROTEIN TRANSFERASE"/>
    <property type="match status" value="1"/>
</dbReference>
<evidence type="ECO:0000256" key="3">
    <source>
        <dbReference type="ARBA" id="ARBA00023315"/>
    </source>
</evidence>
<dbReference type="EMBL" id="JNBR01000007">
    <property type="protein sequence ID" value="OQS01436.1"/>
    <property type="molecule type" value="Genomic_DNA"/>
</dbReference>
<dbReference type="OrthoDB" id="2122564at2759"/>
<keyword evidence="5" id="KW-1185">Reference proteome</keyword>
<dbReference type="Gene3D" id="3.40.630.70">
    <property type="entry name" value="Leucyl/phenylalanyl-tRNA-protein transferase, C-terminal domain"/>
    <property type="match status" value="1"/>
</dbReference>
<keyword evidence="1" id="KW-0963">Cytoplasm</keyword>
<organism evidence="4 5">
    <name type="scientific">Achlya hypogyna</name>
    <name type="common">Oomycete</name>
    <name type="synonym">Protoachlya hypogyna</name>
    <dbReference type="NCBI Taxonomy" id="1202772"/>
    <lineage>
        <taxon>Eukaryota</taxon>
        <taxon>Sar</taxon>
        <taxon>Stramenopiles</taxon>
        <taxon>Oomycota</taxon>
        <taxon>Saprolegniomycetes</taxon>
        <taxon>Saprolegniales</taxon>
        <taxon>Achlyaceae</taxon>
        <taxon>Achlya</taxon>
    </lineage>
</organism>
<evidence type="ECO:0008006" key="6">
    <source>
        <dbReference type="Google" id="ProtNLM"/>
    </source>
</evidence>
<reference evidence="4 5" key="1">
    <citation type="journal article" date="2014" name="Genome Biol. Evol.">
        <title>The secreted proteins of Achlya hypogyna and Thraustotheca clavata identify the ancestral oomycete secretome and reveal gene acquisitions by horizontal gene transfer.</title>
        <authorList>
            <person name="Misner I."/>
            <person name="Blouin N."/>
            <person name="Leonard G."/>
            <person name="Richards T.A."/>
            <person name="Lane C.E."/>
        </authorList>
    </citation>
    <scope>NUCLEOTIDE SEQUENCE [LARGE SCALE GENOMIC DNA]</scope>
    <source>
        <strain evidence="4 5">ATCC 48635</strain>
    </source>
</reference>
<dbReference type="InterPro" id="IPR016181">
    <property type="entry name" value="Acyl_CoA_acyltransferase"/>
</dbReference>
<dbReference type="AlphaFoldDB" id="A0A1V9ZTU2"/>
<dbReference type="InterPro" id="IPR042203">
    <property type="entry name" value="Leu/Phe-tRNA_Trfase_C"/>
</dbReference>
<dbReference type="GO" id="GO:0005737">
    <property type="term" value="C:cytoplasm"/>
    <property type="evidence" value="ECO:0007669"/>
    <property type="project" value="TreeGrafter"/>
</dbReference>
<proteinExistence type="predicted"/>